<reference evidence="3" key="1">
    <citation type="submission" date="2023-01" db="EMBL/GenBank/DDBJ databases">
        <title>Metagenome sequencing of chrysophaentin producing Chrysophaeum taylorii.</title>
        <authorList>
            <person name="Davison J."/>
            <person name="Bewley C."/>
        </authorList>
    </citation>
    <scope>NUCLEOTIDE SEQUENCE</scope>
    <source>
        <strain evidence="3">NIES-1699</strain>
    </source>
</reference>
<feature type="compositionally biased region" description="Basic and acidic residues" evidence="1">
    <location>
        <begin position="287"/>
        <end position="296"/>
    </location>
</feature>
<evidence type="ECO:0000256" key="1">
    <source>
        <dbReference type="SAM" id="MobiDB-lite"/>
    </source>
</evidence>
<feature type="region of interest" description="Disordered" evidence="1">
    <location>
        <begin position="249"/>
        <end position="302"/>
    </location>
</feature>
<evidence type="ECO:0000313" key="3">
    <source>
        <dbReference type="EMBL" id="KAJ8603032.1"/>
    </source>
</evidence>
<gene>
    <name evidence="3" type="ORF">CTAYLR_001592</name>
</gene>
<protein>
    <recommendedName>
        <fullName evidence="2">Non-canonical E2 ubiquitin-conjugating enzyme C-terminal domain-containing protein</fullName>
    </recommendedName>
</protein>
<dbReference type="PANTHER" id="PTHR31560:SF0">
    <property type="entry name" value="UPF0652 PROTEIN C22H10.08"/>
    <property type="match status" value="1"/>
</dbReference>
<organism evidence="3 4">
    <name type="scientific">Chrysophaeum taylorii</name>
    <dbReference type="NCBI Taxonomy" id="2483200"/>
    <lineage>
        <taxon>Eukaryota</taxon>
        <taxon>Sar</taxon>
        <taxon>Stramenopiles</taxon>
        <taxon>Ochrophyta</taxon>
        <taxon>Pelagophyceae</taxon>
        <taxon>Pelagomonadales</taxon>
        <taxon>Pelagomonadaceae</taxon>
        <taxon>Chrysophaeum</taxon>
    </lineage>
</organism>
<dbReference type="InterPro" id="IPR020575">
    <property type="entry name" value="Hsp90_N"/>
</dbReference>
<dbReference type="AlphaFoldDB" id="A0AAD7XLV1"/>
<dbReference type="PANTHER" id="PTHR31560">
    <property type="entry name" value="UPF0652 PROTEIN C16A11.03C-RELATED"/>
    <property type="match status" value="1"/>
</dbReference>
<dbReference type="EMBL" id="JAQMWT010000362">
    <property type="protein sequence ID" value="KAJ8603032.1"/>
    <property type="molecule type" value="Genomic_DNA"/>
</dbReference>
<evidence type="ECO:0000259" key="2">
    <source>
        <dbReference type="Pfam" id="PF09418"/>
    </source>
</evidence>
<dbReference type="SUPFAM" id="SSF55874">
    <property type="entry name" value="ATPase domain of HSP90 chaperone/DNA topoisomerase II/histidine kinase"/>
    <property type="match status" value="1"/>
</dbReference>
<dbReference type="PRINTS" id="PR00775">
    <property type="entry name" value="HEATSHOCK90"/>
</dbReference>
<name>A0AAD7XLV1_9STRA</name>
<accession>A0AAD7XLV1</accession>
<feature type="domain" description="Non-canonical E2 ubiquitin-conjugating enzyme C-terminal" evidence="2">
    <location>
        <begin position="307"/>
        <end position="780"/>
    </location>
</feature>
<proteinExistence type="predicted"/>
<comment type="caution">
    <text evidence="3">The sequence shown here is derived from an EMBL/GenBank/DDBJ whole genome shotgun (WGS) entry which is preliminary data.</text>
</comment>
<dbReference type="Pfam" id="PF09418">
    <property type="entry name" value="DUF2009"/>
    <property type="match status" value="1"/>
</dbReference>
<sequence length="783" mass="87377">MLPVEDEEEEEEEEEVAEEVVMEEATRCEVYALSATATRLTAAMREHGERGEPRVVASIIIRELVANGIRALDARFFGGKKRPRGLAIRARKFEDANGRAWISVADSGCGMTRGDLINRLASPGANRADRGDEPAWTEALRAGDVDRLFEELGAGVFSAFAAGDALRVVTRNVDDTTYRFDLADGKSMIRELVEGDDDDDVAFAGGLVVSGSFPSRRGTVVSFRLRPAWQDRFDDASLRESVSAVAETSHYKISVGDDDDDDDDDAAPEEDESEAEDPMVVDDDEGERPSTEDHIENHHHRKSYAERAKFVPLRLSYGERKVLRLVEAAVKVSGYVDRVDNETVRKKPARRKQLQLQGIAGILTGLIVSVDYEEGQRTATDNDASQHAKFLQRCFEIARRYKILNPEKMRSEYGQLVYLLQDASIDEIRDALGVDLVAPVKTVYGLLKERGGLRLLDDPLVRDAASEVLPDPTKSRAQIQHMIRRKDHAVKVLGRRYASDRLSVDDVELCLCSICDNESYLNSNRLPIDQTLAMLREHFDPDDAASADSLAIEHGDSGARLSHSHARQYRFAEQSLSLWRAVVDDMFRLWHLAEADLLSGDAPYDLRDTGQGLQRVQSSPRTYSAMLSILKDEREDATKTTTTTTAVAAAAARKWIGSSMVHMADHNVPNALTFLDKYAQVARILRPLVTVLARAIRLCDDDIHVKALVDRMFGSPERFRIAVLADFFRHAFDGSGADNFYDAGSCVDGRLTSAWNWCQQVVDKRYYIIFKLAGFNGFDGEFD</sequence>
<feature type="compositionally biased region" description="Acidic residues" evidence="1">
    <location>
        <begin position="256"/>
        <end position="286"/>
    </location>
</feature>
<dbReference type="InterPro" id="IPR057668">
    <property type="entry name" value="E2_Ub-conjug_enz_C"/>
</dbReference>
<keyword evidence="4" id="KW-1185">Reference proteome</keyword>
<dbReference type="Gene3D" id="3.30.565.10">
    <property type="entry name" value="Histidine kinase-like ATPase, C-terminal domain"/>
    <property type="match status" value="1"/>
</dbReference>
<dbReference type="InterPro" id="IPR036890">
    <property type="entry name" value="HATPase_C_sf"/>
</dbReference>
<dbReference type="Proteomes" id="UP001230188">
    <property type="component" value="Unassembled WGS sequence"/>
</dbReference>
<evidence type="ECO:0000313" key="4">
    <source>
        <dbReference type="Proteomes" id="UP001230188"/>
    </source>
</evidence>
<dbReference type="InterPro" id="IPR018553">
    <property type="entry name" value="E2_Ub-conjug_enz"/>
</dbReference>